<accession>A0A0G0KJ39</accession>
<dbReference type="PROSITE" id="PS51318">
    <property type="entry name" value="TAT"/>
    <property type="match status" value="1"/>
</dbReference>
<dbReference type="InterPro" id="IPR019546">
    <property type="entry name" value="TAT_signal_bac_arc"/>
</dbReference>
<gene>
    <name evidence="1" type="ORF">US99_C0011G0007</name>
</gene>
<reference evidence="1 2" key="1">
    <citation type="journal article" date="2015" name="Nature">
        <title>rRNA introns, odd ribosomes, and small enigmatic genomes across a large radiation of phyla.</title>
        <authorList>
            <person name="Brown C.T."/>
            <person name="Hug L.A."/>
            <person name="Thomas B.C."/>
            <person name="Sharon I."/>
            <person name="Castelle C.J."/>
            <person name="Singh A."/>
            <person name="Wilkins M.J."/>
            <person name="Williams K.H."/>
            <person name="Banfield J.F."/>
        </authorList>
    </citation>
    <scope>NUCLEOTIDE SEQUENCE [LARGE SCALE GENOMIC DNA]</scope>
</reference>
<dbReference type="NCBIfam" id="TIGR01409">
    <property type="entry name" value="TAT_signal_seq"/>
    <property type="match status" value="1"/>
</dbReference>
<sequence length="346" mass="38545">MAENPSQHVENLSRRRFLKNVAKGAAVVGGLAVAAKVLPPILFPEGISPEDGDNSPSTPLPEGLSADTLTQQELEKAHIRIIPTPKVALYLRKGIFDFPLFEYARRGGLKEVVVVLVDHPSLSWNARDKLPEDIKPIYESGIVNPREKSAPEYKSKLNPQQLEQAIVSESENTTKTGTIIRLDYPYWYVNSSPVSDLLMTKGFSGEAKRLKRGARLRSNSELINKIFVFVAVGGKQEPSPDQSYLSPDQFSEIPGARGPSFYDEGTYRFIKPNTAGVILRHESSHYSSSSTKPEYYADTEMFKFITRAWEKKQKGDTSGYAFVFVTNQGLTFTKKQNGPEEPNQSV</sequence>
<name>A0A0G0KJ39_9BACT</name>
<protein>
    <recommendedName>
        <fullName evidence="3">Twin-arginine translocation signal domain-containing protein</fullName>
    </recommendedName>
</protein>
<dbReference type="EMBL" id="LBVC01000011">
    <property type="protein sequence ID" value="KKQ78792.1"/>
    <property type="molecule type" value="Genomic_DNA"/>
</dbReference>
<proteinExistence type="predicted"/>
<dbReference type="AlphaFoldDB" id="A0A0G0KJ39"/>
<comment type="caution">
    <text evidence="1">The sequence shown here is derived from an EMBL/GenBank/DDBJ whole genome shotgun (WGS) entry which is preliminary data.</text>
</comment>
<dbReference type="InterPro" id="IPR006311">
    <property type="entry name" value="TAT_signal"/>
</dbReference>
<evidence type="ECO:0000313" key="2">
    <source>
        <dbReference type="Proteomes" id="UP000034324"/>
    </source>
</evidence>
<organism evidence="1 2">
    <name type="scientific">Candidatus Daviesbacteria bacterium GW2011_GWF2_38_6</name>
    <dbReference type="NCBI Taxonomy" id="1618432"/>
    <lineage>
        <taxon>Bacteria</taxon>
        <taxon>Candidatus Daviesiibacteriota</taxon>
    </lineage>
</organism>
<evidence type="ECO:0000313" key="1">
    <source>
        <dbReference type="EMBL" id="KKQ78792.1"/>
    </source>
</evidence>
<dbReference type="Proteomes" id="UP000034324">
    <property type="component" value="Unassembled WGS sequence"/>
</dbReference>
<evidence type="ECO:0008006" key="3">
    <source>
        <dbReference type="Google" id="ProtNLM"/>
    </source>
</evidence>